<evidence type="ECO:0000256" key="1">
    <source>
        <dbReference type="SAM" id="SignalP"/>
    </source>
</evidence>
<evidence type="ECO:0000313" key="2">
    <source>
        <dbReference type="EMBL" id="MBO4204603.1"/>
    </source>
</evidence>
<keyword evidence="3" id="KW-1185">Reference proteome</keyword>
<dbReference type="EMBL" id="WVUH01000003">
    <property type="protein sequence ID" value="MBO4204603.1"/>
    <property type="molecule type" value="Genomic_DNA"/>
</dbReference>
<feature type="signal peptide" evidence="1">
    <location>
        <begin position="1"/>
        <end position="25"/>
    </location>
</feature>
<gene>
    <name evidence="2" type="ORF">GSF22_01045</name>
</gene>
<dbReference type="RefSeq" id="WP_208810743.1">
    <property type="nucleotide sequence ID" value="NZ_WVUH01000003.1"/>
</dbReference>
<protein>
    <submittedName>
        <fullName evidence="2">Uncharacterized protein</fullName>
    </submittedName>
</protein>
<dbReference type="Proteomes" id="UP000823521">
    <property type="component" value="Unassembled WGS sequence"/>
</dbReference>
<evidence type="ECO:0000313" key="3">
    <source>
        <dbReference type="Proteomes" id="UP000823521"/>
    </source>
</evidence>
<reference evidence="2 3" key="1">
    <citation type="submission" date="2019-12" db="EMBL/GenBank/DDBJ databases">
        <title>Whole genome sequencing of endophytic Actinobacterium Micromonospora sp. MPMI6T.</title>
        <authorList>
            <person name="Evv R."/>
            <person name="Podile A.R."/>
        </authorList>
    </citation>
    <scope>NUCLEOTIDE SEQUENCE [LARGE SCALE GENOMIC DNA]</scope>
    <source>
        <strain evidence="2 3">MPMI6</strain>
    </source>
</reference>
<sequence>MKKLVSLVGVTALVLTMFVAGGASAAQVDETSDRAVVAVYQGPSLRAQTRVANATVDPAALGGASTMAYGSYTHYWGARNGWWTLNLSGLPVTPRQAVVVSASEVDGGGNEFIGATITVHNVAVWNGGASIKIYVDWGSPIYINVHYVW</sequence>
<name>A0ABS3VJI0_MICEH</name>
<comment type="caution">
    <text evidence="2">The sequence shown here is derived from an EMBL/GenBank/DDBJ whole genome shotgun (WGS) entry which is preliminary data.</text>
</comment>
<feature type="chain" id="PRO_5046778055" evidence="1">
    <location>
        <begin position="26"/>
        <end position="149"/>
    </location>
</feature>
<keyword evidence="1" id="KW-0732">Signal</keyword>
<organism evidence="2 3">
    <name type="scientific">Micromonospora echinofusca</name>
    <dbReference type="NCBI Taxonomy" id="47858"/>
    <lineage>
        <taxon>Bacteria</taxon>
        <taxon>Bacillati</taxon>
        <taxon>Actinomycetota</taxon>
        <taxon>Actinomycetes</taxon>
        <taxon>Micromonosporales</taxon>
        <taxon>Micromonosporaceae</taxon>
        <taxon>Micromonospora</taxon>
    </lineage>
</organism>
<proteinExistence type="predicted"/>
<accession>A0ABS3VJI0</accession>